<dbReference type="PANTHER" id="PTHR31313">
    <property type="entry name" value="TY1 ENHANCER ACTIVATOR"/>
    <property type="match status" value="1"/>
</dbReference>
<sequence length="202" mass="22785">MMPVQDGVNSIACEACRAKKCKCDRKVPFCSQCRVSVLACRYPEGGKRGIPAVYISSLERRLQETEEALYGALLALEATGSIGSATSTIPLQQTLSKAQKQEEWHRLPLKSSEQIIVWLREKQKRHPDDDLQSAQKHPPPRPDTIRRASSSVPPRHEQTPAAMPQQLPSELACTEEQREEPGGQLISDVDRLEPLNRWRNYF</sequence>
<dbReference type="InterPro" id="IPR051615">
    <property type="entry name" value="Transcr_Regulatory_Elem"/>
</dbReference>
<keyword evidence="7" id="KW-0539">Nucleus</keyword>
<dbReference type="InterPro" id="IPR001138">
    <property type="entry name" value="Zn2Cys6_DnaBD"/>
</dbReference>
<evidence type="ECO:0000256" key="8">
    <source>
        <dbReference type="SAM" id="MobiDB-lite"/>
    </source>
</evidence>
<keyword evidence="4" id="KW-0805">Transcription regulation</keyword>
<dbReference type="OrthoDB" id="3862662at2759"/>
<name>A0A6A6SNI1_9PLEO</name>
<evidence type="ECO:0000256" key="2">
    <source>
        <dbReference type="ARBA" id="ARBA00022723"/>
    </source>
</evidence>
<dbReference type="SMART" id="SM00066">
    <property type="entry name" value="GAL4"/>
    <property type="match status" value="1"/>
</dbReference>
<feature type="domain" description="Zn(2)-C6 fungal-type" evidence="9">
    <location>
        <begin position="12"/>
        <end position="42"/>
    </location>
</feature>
<keyword evidence="2" id="KW-0479">Metal-binding</keyword>
<reference evidence="10" key="1">
    <citation type="journal article" date="2020" name="Stud. Mycol.">
        <title>101 Dothideomycetes genomes: a test case for predicting lifestyles and emergence of pathogens.</title>
        <authorList>
            <person name="Haridas S."/>
            <person name="Albert R."/>
            <person name="Binder M."/>
            <person name="Bloem J."/>
            <person name="Labutti K."/>
            <person name="Salamov A."/>
            <person name="Andreopoulos B."/>
            <person name="Baker S."/>
            <person name="Barry K."/>
            <person name="Bills G."/>
            <person name="Bluhm B."/>
            <person name="Cannon C."/>
            <person name="Castanera R."/>
            <person name="Culley D."/>
            <person name="Daum C."/>
            <person name="Ezra D."/>
            <person name="Gonzalez J."/>
            <person name="Henrissat B."/>
            <person name="Kuo A."/>
            <person name="Liang C."/>
            <person name="Lipzen A."/>
            <person name="Lutzoni F."/>
            <person name="Magnuson J."/>
            <person name="Mondo S."/>
            <person name="Nolan M."/>
            <person name="Ohm R."/>
            <person name="Pangilinan J."/>
            <person name="Park H.-J."/>
            <person name="Ramirez L."/>
            <person name="Alfaro M."/>
            <person name="Sun H."/>
            <person name="Tritt A."/>
            <person name="Yoshinaga Y."/>
            <person name="Zwiers L.-H."/>
            <person name="Turgeon B."/>
            <person name="Goodwin S."/>
            <person name="Spatafora J."/>
            <person name="Crous P."/>
            <person name="Grigoriev I."/>
        </authorList>
    </citation>
    <scope>NUCLEOTIDE SEQUENCE</scope>
    <source>
        <strain evidence="10">CBS 122681</strain>
    </source>
</reference>
<gene>
    <name evidence="10" type="ORF">K491DRAFT_271948</name>
</gene>
<evidence type="ECO:0000256" key="3">
    <source>
        <dbReference type="ARBA" id="ARBA00022833"/>
    </source>
</evidence>
<dbReference type="GO" id="GO:0008270">
    <property type="term" value="F:zinc ion binding"/>
    <property type="evidence" value="ECO:0007669"/>
    <property type="project" value="InterPro"/>
</dbReference>
<comment type="subcellular location">
    <subcellularLocation>
        <location evidence="1">Nucleus</location>
    </subcellularLocation>
</comment>
<proteinExistence type="predicted"/>
<feature type="region of interest" description="Disordered" evidence="8">
    <location>
        <begin position="124"/>
        <end position="187"/>
    </location>
</feature>
<dbReference type="CDD" id="cd00067">
    <property type="entry name" value="GAL4"/>
    <property type="match status" value="1"/>
</dbReference>
<dbReference type="Gene3D" id="4.10.240.10">
    <property type="entry name" value="Zn(2)-C6 fungal-type DNA-binding domain"/>
    <property type="match status" value="1"/>
</dbReference>
<protein>
    <recommendedName>
        <fullName evidence="9">Zn(2)-C6 fungal-type domain-containing protein</fullName>
    </recommendedName>
</protein>
<evidence type="ECO:0000313" key="10">
    <source>
        <dbReference type="EMBL" id="KAF2647908.1"/>
    </source>
</evidence>
<dbReference type="GO" id="GO:0000981">
    <property type="term" value="F:DNA-binding transcription factor activity, RNA polymerase II-specific"/>
    <property type="evidence" value="ECO:0007669"/>
    <property type="project" value="InterPro"/>
</dbReference>
<evidence type="ECO:0000313" key="11">
    <source>
        <dbReference type="Proteomes" id="UP000799324"/>
    </source>
</evidence>
<evidence type="ECO:0000256" key="1">
    <source>
        <dbReference type="ARBA" id="ARBA00004123"/>
    </source>
</evidence>
<evidence type="ECO:0000256" key="6">
    <source>
        <dbReference type="ARBA" id="ARBA00023163"/>
    </source>
</evidence>
<evidence type="ECO:0000256" key="5">
    <source>
        <dbReference type="ARBA" id="ARBA00023125"/>
    </source>
</evidence>
<evidence type="ECO:0000256" key="4">
    <source>
        <dbReference type="ARBA" id="ARBA00023015"/>
    </source>
</evidence>
<dbReference type="PANTHER" id="PTHR31313:SF81">
    <property type="entry name" value="TY1 ENHANCER ACTIVATOR"/>
    <property type="match status" value="1"/>
</dbReference>
<evidence type="ECO:0000259" key="9">
    <source>
        <dbReference type="PROSITE" id="PS50048"/>
    </source>
</evidence>
<dbReference type="Proteomes" id="UP000799324">
    <property type="component" value="Unassembled WGS sequence"/>
</dbReference>
<dbReference type="GO" id="GO:0005634">
    <property type="term" value="C:nucleus"/>
    <property type="evidence" value="ECO:0007669"/>
    <property type="project" value="UniProtKB-SubCell"/>
</dbReference>
<keyword evidence="6" id="KW-0804">Transcription</keyword>
<dbReference type="AlphaFoldDB" id="A0A6A6SNI1"/>
<dbReference type="GO" id="GO:0003677">
    <property type="term" value="F:DNA binding"/>
    <property type="evidence" value="ECO:0007669"/>
    <property type="project" value="UniProtKB-KW"/>
</dbReference>
<keyword evidence="3" id="KW-0862">Zinc</keyword>
<evidence type="ECO:0000256" key="7">
    <source>
        <dbReference type="ARBA" id="ARBA00023242"/>
    </source>
</evidence>
<organism evidence="10 11">
    <name type="scientific">Lophiostoma macrostomum CBS 122681</name>
    <dbReference type="NCBI Taxonomy" id="1314788"/>
    <lineage>
        <taxon>Eukaryota</taxon>
        <taxon>Fungi</taxon>
        <taxon>Dikarya</taxon>
        <taxon>Ascomycota</taxon>
        <taxon>Pezizomycotina</taxon>
        <taxon>Dothideomycetes</taxon>
        <taxon>Pleosporomycetidae</taxon>
        <taxon>Pleosporales</taxon>
        <taxon>Lophiostomataceae</taxon>
        <taxon>Lophiostoma</taxon>
    </lineage>
</organism>
<accession>A0A6A6SNI1</accession>
<dbReference type="SUPFAM" id="SSF57701">
    <property type="entry name" value="Zn2/Cys6 DNA-binding domain"/>
    <property type="match status" value="1"/>
</dbReference>
<dbReference type="Pfam" id="PF00172">
    <property type="entry name" value="Zn_clus"/>
    <property type="match status" value="1"/>
</dbReference>
<keyword evidence="5" id="KW-0238">DNA-binding</keyword>
<dbReference type="PROSITE" id="PS00463">
    <property type="entry name" value="ZN2_CY6_FUNGAL_1"/>
    <property type="match status" value="1"/>
</dbReference>
<dbReference type="PROSITE" id="PS50048">
    <property type="entry name" value="ZN2_CY6_FUNGAL_2"/>
    <property type="match status" value="1"/>
</dbReference>
<dbReference type="EMBL" id="MU004572">
    <property type="protein sequence ID" value="KAF2647908.1"/>
    <property type="molecule type" value="Genomic_DNA"/>
</dbReference>
<dbReference type="InterPro" id="IPR036864">
    <property type="entry name" value="Zn2-C6_fun-type_DNA-bd_sf"/>
</dbReference>
<keyword evidence="11" id="KW-1185">Reference proteome</keyword>